<evidence type="ECO:0000313" key="2">
    <source>
        <dbReference type="EMBL" id="QDH20324.1"/>
    </source>
</evidence>
<gene>
    <name evidence="2" type="ORF">FFV09_05290</name>
</gene>
<dbReference type="Gene3D" id="3.30.1330.40">
    <property type="entry name" value="RutC-like"/>
    <property type="match status" value="1"/>
</dbReference>
<dbReference type="InterPro" id="IPR013813">
    <property type="entry name" value="Endoribo_LPSP/chorism_mut-like"/>
</dbReference>
<name>A0A4Y6UTD0_SACBS</name>
<dbReference type="EMBL" id="CP041217">
    <property type="protein sequence ID" value="QDH20324.1"/>
    <property type="molecule type" value="Genomic_DNA"/>
</dbReference>
<dbReference type="Pfam" id="PF14588">
    <property type="entry name" value="YjgF_endoribonc"/>
    <property type="match status" value="1"/>
</dbReference>
<dbReference type="OrthoDB" id="9806350at2"/>
<proteinExistence type="predicted"/>
<sequence>MSNQIKERLRELGIELPEASAPAAAYANAVIVNGLMFVAGKGPSGEPRGKLGQNYTTEEGFEFARQAGIGILAVLQSELGSLDRVKRVVKLQGFVNATAEFEQHHKVLDGCSKLMIDVFGERGSHARSVFGAVSVRDDLPIIVDSIFEVEEDVNA</sequence>
<evidence type="ECO:0000313" key="3">
    <source>
        <dbReference type="Proteomes" id="UP000316968"/>
    </source>
</evidence>
<organism evidence="2 3">
    <name type="scientific">Saccharibacillus brassicae</name>
    <dbReference type="NCBI Taxonomy" id="2583377"/>
    <lineage>
        <taxon>Bacteria</taxon>
        <taxon>Bacillati</taxon>
        <taxon>Bacillota</taxon>
        <taxon>Bacilli</taxon>
        <taxon>Bacillales</taxon>
        <taxon>Paenibacillaceae</taxon>
        <taxon>Saccharibacillus</taxon>
    </lineage>
</organism>
<dbReference type="AlphaFoldDB" id="A0A4Y6UTD0"/>
<keyword evidence="3" id="KW-1185">Reference proteome</keyword>
<dbReference type="CDD" id="cd02199">
    <property type="entry name" value="YjgF_YER057c_UK114_like_1"/>
    <property type="match status" value="1"/>
</dbReference>
<dbReference type="RefSeq" id="WP_141446740.1">
    <property type="nucleotide sequence ID" value="NZ_CP041217.1"/>
</dbReference>
<protein>
    <submittedName>
        <fullName evidence="2">RidA family protein</fullName>
    </submittedName>
</protein>
<dbReference type="PANTHER" id="PTHR43760:SF1">
    <property type="entry name" value="ENDORIBONUCLEASE L-PSP_CHORISMATE MUTASE-LIKE DOMAIN-CONTAINING PROTEIN"/>
    <property type="match status" value="1"/>
</dbReference>
<feature type="domain" description="Endoribonuclease L-PSP/chorismate mutase-like" evidence="1">
    <location>
        <begin position="8"/>
        <end position="131"/>
    </location>
</feature>
<reference evidence="2 3" key="1">
    <citation type="submission" date="2019-06" db="EMBL/GenBank/DDBJ databases">
        <title>Saccharibacillus brassicae sp. nov., an endophytic bacterium isolated from Chinese cabbage seeds (Brassica pekinensis).</title>
        <authorList>
            <person name="Jiang L."/>
            <person name="Lee J."/>
            <person name="Kim S.W."/>
        </authorList>
    </citation>
    <scope>NUCLEOTIDE SEQUENCE [LARGE SCALE GENOMIC DNA]</scope>
    <source>
        <strain evidence="3">KCTC 43072 / ATSA2</strain>
    </source>
</reference>
<dbReference type="KEGG" id="saca:FFV09_05290"/>
<evidence type="ECO:0000259" key="1">
    <source>
        <dbReference type="Pfam" id="PF14588"/>
    </source>
</evidence>
<dbReference type="InterPro" id="IPR035959">
    <property type="entry name" value="RutC-like_sf"/>
</dbReference>
<dbReference type="PANTHER" id="PTHR43760">
    <property type="entry name" value="ENDORIBONUCLEASE-RELATED"/>
    <property type="match status" value="1"/>
</dbReference>
<accession>A0A4Y6UTD0</accession>
<dbReference type="Proteomes" id="UP000316968">
    <property type="component" value="Chromosome"/>
</dbReference>
<dbReference type="SUPFAM" id="SSF55298">
    <property type="entry name" value="YjgF-like"/>
    <property type="match status" value="1"/>
</dbReference>